<keyword evidence="3" id="KW-1185">Reference proteome</keyword>
<dbReference type="EMBL" id="BAABRI010000008">
    <property type="protein sequence ID" value="GAA5482412.1"/>
    <property type="molecule type" value="Genomic_DNA"/>
</dbReference>
<dbReference type="RefSeq" id="WP_353566557.1">
    <property type="nucleotide sequence ID" value="NZ_BAABRI010000008.1"/>
</dbReference>
<sequence>MNAVYSHIRRTWDGYYVAAKLRSDPLYEAVLAEIGDSPLPLLDLGCGLGLLAFYLREKGVAVPIHSLDYDRRKIDEANRLVAERGLTGLSFAFHDAREGLPDHHGNVTILDILQFFTPEEIETLLKLAAERVAPGGKLVIRSCLRDTSGRYRATVAGDILAKCTFWMKAAPTHYPSRGDLERVLSNYGEVRISPLWGATPFNNHLIVLEC</sequence>
<reference evidence="2 3" key="1">
    <citation type="submission" date="2024-02" db="EMBL/GenBank/DDBJ databases">
        <title>Haloferula sargassicola NBRC 104335.</title>
        <authorList>
            <person name="Ichikawa N."/>
            <person name="Katano-Makiyama Y."/>
            <person name="Hidaka K."/>
        </authorList>
    </citation>
    <scope>NUCLEOTIDE SEQUENCE [LARGE SCALE GENOMIC DNA]</scope>
    <source>
        <strain evidence="2 3">NBRC 104335</strain>
    </source>
</reference>
<dbReference type="SUPFAM" id="SSF53335">
    <property type="entry name" value="S-adenosyl-L-methionine-dependent methyltransferases"/>
    <property type="match status" value="1"/>
</dbReference>
<protein>
    <recommendedName>
        <fullName evidence="1">Methyltransferase domain-containing protein</fullName>
    </recommendedName>
</protein>
<dbReference type="Gene3D" id="3.40.50.150">
    <property type="entry name" value="Vaccinia Virus protein VP39"/>
    <property type="match status" value="1"/>
</dbReference>
<proteinExistence type="predicted"/>
<dbReference type="InterPro" id="IPR041698">
    <property type="entry name" value="Methyltransf_25"/>
</dbReference>
<dbReference type="InterPro" id="IPR029063">
    <property type="entry name" value="SAM-dependent_MTases_sf"/>
</dbReference>
<name>A0ABP9ULZ1_9BACT</name>
<evidence type="ECO:0000259" key="1">
    <source>
        <dbReference type="Pfam" id="PF13649"/>
    </source>
</evidence>
<dbReference type="Proteomes" id="UP001476282">
    <property type="component" value="Unassembled WGS sequence"/>
</dbReference>
<gene>
    <name evidence="2" type="ORF">Hsar01_01632</name>
</gene>
<comment type="caution">
    <text evidence="2">The sequence shown here is derived from an EMBL/GenBank/DDBJ whole genome shotgun (WGS) entry which is preliminary data.</text>
</comment>
<accession>A0ABP9ULZ1</accession>
<feature type="domain" description="Methyltransferase" evidence="1">
    <location>
        <begin position="42"/>
        <end position="136"/>
    </location>
</feature>
<organism evidence="2 3">
    <name type="scientific">Haloferula sargassicola</name>
    <dbReference type="NCBI Taxonomy" id="490096"/>
    <lineage>
        <taxon>Bacteria</taxon>
        <taxon>Pseudomonadati</taxon>
        <taxon>Verrucomicrobiota</taxon>
        <taxon>Verrucomicrobiia</taxon>
        <taxon>Verrucomicrobiales</taxon>
        <taxon>Verrucomicrobiaceae</taxon>
        <taxon>Haloferula</taxon>
    </lineage>
</organism>
<evidence type="ECO:0000313" key="3">
    <source>
        <dbReference type="Proteomes" id="UP001476282"/>
    </source>
</evidence>
<dbReference type="Pfam" id="PF13649">
    <property type="entry name" value="Methyltransf_25"/>
    <property type="match status" value="1"/>
</dbReference>
<evidence type="ECO:0000313" key="2">
    <source>
        <dbReference type="EMBL" id="GAA5482412.1"/>
    </source>
</evidence>